<reference evidence="1" key="2">
    <citation type="submission" date="2022-06" db="UniProtKB">
        <authorList>
            <consortium name="EnsemblMetazoa"/>
        </authorList>
    </citation>
    <scope>IDENTIFICATION</scope>
</reference>
<dbReference type="AlphaFoldDB" id="A0A8R2D1C4"/>
<dbReference type="GeneID" id="107882358"/>
<accession>A0A8R2D1C4</accession>
<evidence type="ECO:0000313" key="1">
    <source>
        <dbReference type="EnsemblMetazoa" id="XP_016656087.1"/>
    </source>
</evidence>
<dbReference type="KEGG" id="api:107882358"/>
<reference evidence="2" key="1">
    <citation type="submission" date="2010-06" db="EMBL/GenBank/DDBJ databases">
        <authorList>
            <person name="Jiang H."/>
            <person name="Abraham K."/>
            <person name="Ali S."/>
            <person name="Alsbrooks S.L."/>
            <person name="Anim B.N."/>
            <person name="Anosike U.S."/>
            <person name="Attaway T."/>
            <person name="Bandaranaike D.P."/>
            <person name="Battles P.K."/>
            <person name="Bell S.N."/>
            <person name="Bell A.V."/>
            <person name="Beltran B."/>
            <person name="Bickham C."/>
            <person name="Bustamante Y."/>
            <person name="Caleb T."/>
            <person name="Canada A."/>
            <person name="Cardenas V."/>
            <person name="Carter K."/>
            <person name="Chacko J."/>
            <person name="Chandrabose M.N."/>
            <person name="Chavez D."/>
            <person name="Chavez A."/>
            <person name="Chen L."/>
            <person name="Chu H.-S."/>
            <person name="Claassen K.J."/>
            <person name="Cockrell R."/>
            <person name="Collins M."/>
            <person name="Cooper J.A."/>
            <person name="Cree A."/>
            <person name="Curry S.M."/>
            <person name="Da Y."/>
            <person name="Dao M.D."/>
            <person name="Das B."/>
            <person name="Davila M.-L."/>
            <person name="Davy-Carroll L."/>
            <person name="Denson S."/>
            <person name="Dinh H."/>
            <person name="Ebong V.E."/>
            <person name="Edwards J.R."/>
            <person name="Egan A."/>
            <person name="El-Daye J."/>
            <person name="Escobedo L."/>
            <person name="Fernandez S."/>
            <person name="Fernando P.R."/>
            <person name="Flagg N."/>
            <person name="Forbes L.D."/>
            <person name="Fowler R.G."/>
            <person name="Fu Q."/>
            <person name="Gabisi R.A."/>
            <person name="Ganer J."/>
            <person name="Garbino Pronczuk A."/>
            <person name="Garcia R.M."/>
            <person name="Garner T."/>
            <person name="Garrett T.E."/>
            <person name="Gonzalez D.A."/>
            <person name="Hamid H."/>
            <person name="Hawkins E.S."/>
            <person name="Hirani K."/>
            <person name="Hogues M.E."/>
            <person name="Hollins B."/>
            <person name="Hsiao C.-H."/>
            <person name="Jabil R."/>
            <person name="James M.L."/>
            <person name="Jhangiani S.N."/>
            <person name="Johnson B."/>
            <person name="Johnson Q."/>
            <person name="Joshi V."/>
            <person name="Kalu J.B."/>
            <person name="Kam C."/>
            <person name="Kashfia A."/>
            <person name="Keebler J."/>
            <person name="Kisamo H."/>
            <person name="Kovar C.L."/>
            <person name="Lago L.A."/>
            <person name="Lai C.-Y."/>
            <person name="Laidlaw J."/>
            <person name="Lara F."/>
            <person name="Le T.-K."/>
            <person name="Lee S.L."/>
            <person name="Legall F.H."/>
            <person name="Lemon S.J."/>
            <person name="Lewis L.R."/>
            <person name="Li B."/>
            <person name="Liu Y."/>
            <person name="Liu Y.-S."/>
            <person name="Lopez J."/>
            <person name="Lozado R.J."/>
            <person name="Lu J."/>
            <person name="Madu R.C."/>
            <person name="Maheshwari M."/>
            <person name="Maheshwari R."/>
            <person name="Malloy K."/>
            <person name="Martinez E."/>
            <person name="Mathew T."/>
            <person name="Mercado I.C."/>
            <person name="Mercado C."/>
            <person name="Meyer B."/>
            <person name="Montgomery K."/>
            <person name="Morgan M.B."/>
            <person name="Munidasa M."/>
            <person name="Nazareth L.V."/>
            <person name="Nelson J."/>
            <person name="Ng B.M."/>
            <person name="Nguyen N.B."/>
            <person name="Nguyen P.Q."/>
            <person name="Nguyen T."/>
            <person name="Obregon M."/>
            <person name="Okwuonu G.O."/>
            <person name="Onwere C.G."/>
            <person name="Orozco G."/>
            <person name="Parra A."/>
            <person name="Patel S."/>
            <person name="Patil S."/>
            <person name="Perez A."/>
            <person name="Perez Y."/>
            <person name="Pham C."/>
            <person name="Primus E.L."/>
            <person name="Pu L.-L."/>
            <person name="Puazo M."/>
            <person name="Qin X."/>
            <person name="Quiroz J.B."/>
            <person name="Reese J."/>
            <person name="Richards S."/>
            <person name="Rives C.M."/>
            <person name="Robberts R."/>
            <person name="Ruiz S.J."/>
            <person name="Ruiz M.J."/>
            <person name="Santibanez J."/>
            <person name="Schneider B.W."/>
            <person name="Sisson I."/>
            <person name="Smith M."/>
            <person name="Sodergren E."/>
            <person name="Song X.-Z."/>
            <person name="Song B.B."/>
            <person name="Summersgill H."/>
            <person name="Thelus R."/>
            <person name="Thornton R.D."/>
            <person name="Trejos Z.Y."/>
            <person name="Usmani K."/>
            <person name="Vattathil S."/>
            <person name="Villasana D."/>
            <person name="Walker D.L."/>
            <person name="Wang S."/>
            <person name="Wang K."/>
            <person name="White C.S."/>
            <person name="Williams A.C."/>
            <person name="Williamson J."/>
            <person name="Wilson K."/>
            <person name="Woghiren I.O."/>
            <person name="Woodworth J.R."/>
            <person name="Worley K.C."/>
            <person name="Wright R.A."/>
            <person name="Wu W."/>
            <person name="Young L."/>
            <person name="Zhang L."/>
            <person name="Zhang J."/>
            <person name="Zhu Y."/>
            <person name="Muzny D.M."/>
            <person name="Weinstock G."/>
            <person name="Gibbs R.A."/>
        </authorList>
    </citation>
    <scope>NUCLEOTIDE SEQUENCE [LARGE SCALE GENOMIC DNA]</scope>
    <source>
        <strain evidence="2">LSR1</strain>
    </source>
</reference>
<dbReference type="Proteomes" id="UP000007819">
    <property type="component" value="Chromosome X"/>
</dbReference>
<dbReference type="RefSeq" id="XP_016656087.1">
    <property type="nucleotide sequence ID" value="XM_016800598.1"/>
</dbReference>
<dbReference type="EnsemblMetazoa" id="XM_016800598.2">
    <property type="protein sequence ID" value="XP_016656087.1"/>
    <property type="gene ID" value="LOC107882358"/>
</dbReference>
<organism evidence="1 2">
    <name type="scientific">Acyrthosiphon pisum</name>
    <name type="common">Pea aphid</name>
    <dbReference type="NCBI Taxonomy" id="7029"/>
    <lineage>
        <taxon>Eukaryota</taxon>
        <taxon>Metazoa</taxon>
        <taxon>Ecdysozoa</taxon>
        <taxon>Arthropoda</taxon>
        <taxon>Hexapoda</taxon>
        <taxon>Insecta</taxon>
        <taxon>Pterygota</taxon>
        <taxon>Neoptera</taxon>
        <taxon>Paraneoptera</taxon>
        <taxon>Hemiptera</taxon>
        <taxon>Sternorrhyncha</taxon>
        <taxon>Aphidomorpha</taxon>
        <taxon>Aphidoidea</taxon>
        <taxon>Aphididae</taxon>
        <taxon>Macrosiphini</taxon>
        <taxon>Acyrthosiphon</taxon>
    </lineage>
</organism>
<proteinExistence type="predicted"/>
<name>A0A8R2D1C4_ACYPI</name>
<dbReference type="OrthoDB" id="430300at2759"/>
<sequence>MDDSGPSDGLDVQNRKSGLTLEPIMMLMCLGIKANLMVQTNLFEERVCLHSDLGQDKSLNCYSMTAADLEIVQPAVADLQMIKNLIETLVPCITALWPLE</sequence>
<evidence type="ECO:0000313" key="2">
    <source>
        <dbReference type="Proteomes" id="UP000007819"/>
    </source>
</evidence>
<protein>
    <submittedName>
        <fullName evidence="1">Uncharacterized protein</fullName>
    </submittedName>
</protein>
<keyword evidence="2" id="KW-1185">Reference proteome</keyword>